<keyword evidence="1 2" id="KW-0238">DNA-binding</keyword>
<name>A0A1Z4EZU2_9MYCO</name>
<dbReference type="InterPro" id="IPR001647">
    <property type="entry name" value="HTH_TetR"/>
</dbReference>
<evidence type="ECO:0000313" key="7">
    <source>
        <dbReference type="Proteomes" id="UP000217954"/>
    </source>
</evidence>
<dbReference type="SUPFAM" id="SSF46785">
    <property type="entry name" value="Winged helix' DNA-binding domain"/>
    <property type="match status" value="1"/>
</dbReference>
<evidence type="ECO:0000259" key="4">
    <source>
        <dbReference type="PROSITE" id="PS50977"/>
    </source>
</evidence>
<evidence type="ECO:0000256" key="1">
    <source>
        <dbReference type="ARBA" id="ARBA00023125"/>
    </source>
</evidence>
<reference evidence="6 7" key="2">
    <citation type="journal article" date="2017" name="Int. J. Syst. Evol. Microbiol.">
        <title>Mycobacterium stephanolepidis sp. nov., a rapidly growing species related to Mycobacterium chelonae, isolated from marine teleost fish, Stephanolepis cirrhifer.</title>
        <authorList>
            <person name="Fukano H."/>
            <person name="Wada S."/>
            <person name="Kurata O."/>
            <person name="Katayama K."/>
            <person name="Fujiwara N."/>
            <person name="Hoshino Y."/>
        </authorList>
    </citation>
    <scope>NUCLEOTIDE SEQUENCE [LARGE SCALE GENOMIC DNA]</scope>
    <source>
        <strain evidence="6 7">NJB0901</strain>
    </source>
</reference>
<dbReference type="Pfam" id="PF01638">
    <property type="entry name" value="HxlR"/>
    <property type="match status" value="1"/>
</dbReference>
<feature type="region of interest" description="Disordered" evidence="3">
    <location>
        <begin position="219"/>
        <end position="240"/>
    </location>
</feature>
<reference evidence="7" key="1">
    <citation type="journal article" date="2017" name="Genome Announc.">
        <title>Complete Genome Sequence of Mycobacterium stephanolepidis.</title>
        <authorList>
            <person name="Fukano H."/>
            <person name="Yoshida M."/>
            <person name="Katayama Y."/>
            <person name="Omatsu T."/>
            <person name="Mizutani T."/>
            <person name="Kurata O."/>
            <person name="Wada S."/>
            <person name="Hoshino Y."/>
        </authorList>
    </citation>
    <scope>NUCLEOTIDE SEQUENCE [LARGE SCALE GENOMIC DNA]</scope>
    <source>
        <strain evidence="7">NJB0901</strain>
    </source>
</reference>
<dbReference type="KEGG" id="mste:MSTE_03175"/>
<dbReference type="Gene3D" id="1.10.357.10">
    <property type="entry name" value="Tetracycline Repressor, domain 2"/>
    <property type="match status" value="1"/>
</dbReference>
<feature type="DNA-binding region" description="H-T-H motif" evidence="2">
    <location>
        <begin position="50"/>
        <end position="69"/>
    </location>
</feature>
<accession>A0A1Z4EZU2</accession>
<dbReference type="GO" id="GO:0003700">
    <property type="term" value="F:DNA-binding transcription factor activity"/>
    <property type="evidence" value="ECO:0007669"/>
    <property type="project" value="TreeGrafter"/>
</dbReference>
<dbReference type="Proteomes" id="UP000217954">
    <property type="component" value="Chromosome"/>
</dbReference>
<evidence type="ECO:0000313" key="6">
    <source>
        <dbReference type="EMBL" id="BAX98480.1"/>
    </source>
</evidence>
<sequence length="336" mass="35975">MNTRHGKARDWYKGLVTRAGTKGMPRAEREQQILDAACQEFGRSGYAGMSLAAVASAVGVSKPMVLAYFGSKEQLYIACVQRAGSIVGDHIATAMEAAPPTLALPRAVLQAIFQALAPRPSDWLVIWDRTLPEDSDALAVARIARMRLAALAGQGVAAVGSAATELRDPQDIGVLTQGWMGMVGAMITWWIRHPEQSAEQMAERASRLITIIASAGISEAESPDGHATPRPGKPVRGSGSGQPLNAAFDLFGRRWAILALWELRSGSKTFSELRQHMGDVGEVSSGVLTTRLSELTAAHIVRSQDGQYSLTAVGKALLVALAPLELWARAWSKSVR</sequence>
<dbReference type="PANTHER" id="PTHR30055">
    <property type="entry name" value="HTH-TYPE TRANSCRIPTIONAL REGULATOR RUTR"/>
    <property type="match status" value="1"/>
</dbReference>
<evidence type="ECO:0000256" key="2">
    <source>
        <dbReference type="PROSITE-ProRule" id="PRU00335"/>
    </source>
</evidence>
<dbReference type="InterPro" id="IPR009057">
    <property type="entry name" value="Homeodomain-like_sf"/>
</dbReference>
<dbReference type="PRINTS" id="PR00455">
    <property type="entry name" value="HTHTETR"/>
</dbReference>
<feature type="domain" description="HTH hxlR-type" evidence="5">
    <location>
        <begin position="242"/>
        <end position="336"/>
    </location>
</feature>
<proteinExistence type="predicted"/>
<evidence type="ECO:0000256" key="3">
    <source>
        <dbReference type="SAM" id="MobiDB-lite"/>
    </source>
</evidence>
<evidence type="ECO:0000259" key="5">
    <source>
        <dbReference type="PROSITE" id="PS51118"/>
    </source>
</evidence>
<keyword evidence="7" id="KW-1185">Reference proteome</keyword>
<dbReference type="SUPFAM" id="SSF46689">
    <property type="entry name" value="Homeodomain-like"/>
    <property type="match status" value="1"/>
</dbReference>
<protein>
    <submittedName>
        <fullName evidence="6">Putative transcriptional regulator, TetR family protein</fullName>
    </submittedName>
</protein>
<dbReference type="Pfam" id="PF00440">
    <property type="entry name" value="TetR_N"/>
    <property type="match status" value="1"/>
</dbReference>
<dbReference type="InterPro" id="IPR002577">
    <property type="entry name" value="HTH_HxlR"/>
</dbReference>
<gene>
    <name evidence="6" type="ORF">MSTE_03175</name>
</gene>
<feature type="domain" description="HTH tetR-type" evidence="4">
    <location>
        <begin position="27"/>
        <end position="87"/>
    </location>
</feature>
<dbReference type="AlphaFoldDB" id="A0A1Z4EZU2"/>
<organism evidence="6 7">
    <name type="scientific">[Mycobacterium] stephanolepidis</name>
    <dbReference type="NCBI Taxonomy" id="1520670"/>
    <lineage>
        <taxon>Bacteria</taxon>
        <taxon>Bacillati</taxon>
        <taxon>Actinomycetota</taxon>
        <taxon>Actinomycetes</taxon>
        <taxon>Mycobacteriales</taxon>
        <taxon>Mycobacteriaceae</taxon>
        <taxon>Mycobacteroides</taxon>
    </lineage>
</organism>
<dbReference type="InterPro" id="IPR036390">
    <property type="entry name" value="WH_DNA-bd_sf"/>
</dbReference>
<dbReference type="InterPro" id="IPR050109">
    <property type="entry name" value="HTH-type_TetR-like_transc_reg"/>
</dbReference>
<dbReference type="PROSITE" id="PS50977">
    <property type="entry name" value="HTH_TETR_2"/>
    <property type="match status" value="1"/>
</dbReference>
<dbReference type="EMBL" id="AP018165">
    <property type="protein sequence ID" value="BAX98480.1"/>
    <property type="molecule type" value="Genomic_DNA"/>
</dbReference>
<dbReference type="GO" id="GO:0000976">
    <property type="term" value="F:transcription cis-regulatory region binding"/>
    <property type="evidence" value="ECO:0007669"/>
    <property type="project" value="TreeGrafter"/>
</dbReference>
<dbReference type="PROSITE" id="PS51118">
    <property type="entry name" value="HTH_HXLR"/>
    <property type="match status" value="1"/>
</dbReference>
<dbReference type="PANTHER" id="PTHR30055:SF158">
    <property type="entry name" value="POSSIBLE TRANSCRIPTIONAL REGULATORY PROTEIN (PROBABLY TETR-FAMILY)"/>
    <property type="match status" value="1"/>
</dbReference>
<dbReference type="Gene3D" id="1.10.10.10">
    <property type="entry name" value="Winged helix-like DNA-binding domain superfamily/Winged helix DNA-binding domain"/>
    <property type="match status" value="1"/>
</dbReference>
<dbReference type="InterPro" id="IPR036388">
    <property type="entry name" value="WH-like_DNA-bd_sf"/>
</dbReference>